<dbReference type="GO" id="GO:0006368">
    <property type="term" value="P:transcription elongation by RNA polymerase II"/>
    <property type="evidence" value="ECO:0007669"/>
    <property type="project" value="TreeGrafter"/>
</dbReference>
<feature type="domain" description="KOW" evidence="14">
    <location>
        <begin position="928"/>
        <end position="955"/>
    </location>
</feature>
<dbReference type="FunFam" id="2.30.30.30:FF:000027">
    <property type="entry name" value="Transcription elongation factor SPT5"/>
    <property type="match status" value="1"/>
</dbReference>
<keyword evidence="6" id="KW-0805">Transcription regulation</keyword>
<dbReference type="CDD" id="cd06086">
    <property type="entry name" value="KOW_Spt5_6"/>
    <property type="match status" value="1"/>
</dbReference>
<dbReference type="GO" id="GO:0005840">
    <property type="term" value="C:ribosome"/>
    <property type="evidence" value="ECO:0007669"/>
    <property type="project" value="InterPro"/>
</dbReference>
<feature type="compositionally biased region" description="Acidic residues" evidence="12">
    <location>
        <begin position="8"/>
        <end position="53"/>
    </location>
</feature>
<comment type="subcellular location">
    <subcellularLocation>
        <location evidence="1 11">Nucleus</location>
    </subcellularLocation>
</comment>
<dbReference type="Pfam" id="PF23284">
    <property type="entry name" value="KOW2_Spt5"/>
    <property type="match status" value="1"/>
</dbReference>
<keyword evidence="4" id="KW-0597">Phosphoprotein</keyword>
<evidence type="ECO:0000256" key="1">
    <source>
        <dbReference type="ARBA" id="ARBA00004123"/>
    </source>
</evidence>
<dbReference type="FunFam" id="3.30.70.940:FF:000007">
    <property type="entry name" value="Transcription elongation factor SPT5"/>
    <property type="match status" value="1"/>
</dbReference>
<dbReference type="Pfam" id="PF23042">
    <property type="entry name" value="KOW1_SPT5"/>
    <property type="match status" value="1"/>
</dbReference>
<dbReference type="InterPro" id="IPR006645">
    <property type="entry name" value="NGN-like_dom"/>
</dbReference>
<dbReference type="InterPro" id="IPR017071">
    <property type="entry name" value="TF_Spt5_eukaryote"/>
</dbReference>
<keyword evidence="8 11" id="KW-0804">Transcription</keyword>
<feature type="region of interest" description="Disordered" evidence="12">
    <location>
        <begin position="710"/>
        <end position="857"/>
    </location>
</feature>
<dbReference type="CDD" id="cd06081">
    <property type="entry name" value="KOW_Spt5_1"/>
    <property type="match status" value="1"/>
</dbReference>
<proteinExistence type="inferred from homology"/>
<dbReference type="SMART" id="SM00738">
    <property type="entry name" value="NGN"/>
    <property type="match status" value="1"/>
</dbReference>
<dbReference type="Pfam" id="PF23291">
    <property type="entry name" value="KOW4_SPT5"/>
    <property type="match status" value="1"/>
</dbReference>
<dbReference type="Pfam" id="PF23038">
    <property type="entry name" value="KOW6_SPT51-2"/>
    <property type="match status" value="1"/>
</dbReference>
<dbReference type="PIRSF" id="PIRSF036945">
    <property type="entry name" value="Spt5"/>
    <property type="match status" value="1"/>
</dbReference>
<evidence type="ECO:0000259" key="13">
    <source>
        <dbReference type="SMART" id="SM00738"/>
    </source>
</evidence>
<dbReference type="CDD" id="cd06083">
    <property type="entry name" value="KOW_Spt5_3"/>
    <property type="match status" value="1"/>
</dbReference>
<accession>A0A9R0Z8E5</accession>
<dbReference type="InterPro" id="IPR041978">
    <property type="entry name" value="KOW_Spt5_5"/>
</dbReference>
<dbReference type="InterPro" id="IPR036735">
    <property type="entry name" value="NGN_dom_sf"/>
</dbReference>
<dbReference type="FunFam" id="2.30.30.30:FF:000043">
    <property type="entry name" value="Transcription elongation factor SPT5"/>
    <property type="match status" value="1"/>
</dbReference>
<evidence type="ECO:0000256" key="7">
    <source>
        <dbReference type="ARBA" id="ARBA00023159"/>
    </source>
</evidence>
<name>A0A9R0Z8E5_TRITD</name>
<evidence type="ECO:0000256" key="8">
    <source>
        <dbReference type="ARBA" id="ARBA00023163"/>
    </source>
</evidence>
<evidence type="ECO:0000256" key="2">
    <source>
        <dbReference type="ARBA" id="ARBA00006956"/>
    </source>
</evidence>
<dbReference type="GO" id="GO:0003735">
    <property type="term" value="F:structural constituent of ribosome"/>
    <property type="evidence" value="ECO:0007669"/>
    <property type="project" value="InterPro"/>
</dbReference>
<dbReference type="InterPro" id="IPR008991">
    <property type="entry name" value="Translation_prot_SH3-like_sf"/>
</dbReference>
<feature type="region of interest" description="Disordered" evidence="12">
    <location>
        <begin position="1"/>
        <end position="82"/>
    </location>
</feature>
<evidence type="ECO:0000256" key="6">
    <source>
        <dbReference type="ARBA" id="ARBA00023015"/>
    </source>
</evidence>
<dbReference type="GO" id="GO:0032784">
    <property type="term" value="P:regulation of DNA-templated transcription elongation"/>
    <property type="evidence" value="ECO:0007669"/>
    <property type="project" value="InterPro"/>
</dbReference>
<dbReference type="InterPro" id="IPR022581">
    <property type="entry name" value="Spt5_N"/>
</dbReference>
<dbReference type="Gramene" id="TRITD7Av1G053920.5">
    <property type="protein sequence ID" value="TRITD7Av1G053920.5"/>
    <property type="gene ID" value="TRITD7Av1G053920"/>
</dbReference>
<dbReference type="Proteomes" id="UP000324705">
    <property type="component" value="Chromosome 7A"/>
</dbReference>
<evidence type="ECO:0000256" key="10">
    <source>
        <dbReference type="ARBA" id="ARBA00056652"/>
    </source>
</evidence>
<dbReference type="PANTHER" id="PTHR11125:SF7">
    <property type="entry name" value="TRANSCRIPTION ELONGATION FACTOR SPT5"/>
    <property type="match status" value="1"/>
</dbReference>
<feature type="domain" description="KOW" evidence="14">
    <location>
        <begin position="212"/>
        <end position="239"/>
    </location>
</feature>
<dbReference type="CDD" id="cd06084">
    <property type="entry name" value="KOW_Spt5_4"/>
    <property type="match status" value="1"/>
</dbReference>
<dbReference type="InterPro" id="IPR039659">
    <property type="entry name" value="SPT5"/>
</dbReference>
<keyword evidence="3" id="KW-0678">Repressor</keyword>
<gene>
    <name evidence="15" type="ORF">TRITD_7Av1G053920</name>
</gene>
<dbReference type="InterPro" id="IPR057936">
    <property type="entry name" value="KOWx_Spt5"/>
</dbReference>
<keyword evidence="16" id="KW-1185">Reference proteome</keyword>
<dbReference type="GO" id="GO:0006357">
    <property type="term" value="P:regulation of transcription by RNA polymerase II"/>
    <property type="evidence" value="ECO:0007669"/>
    <property type="project" value="InterPro"/>
</dbReference>
<dbReference type="InterPro" id="IPR041973">
    <property type="entry name" value="KOW_Spt5_1"/>
</dbReference>
<organism evidence="15 16">
    <name type="scientific">Triticum turgidum subsp. durum</name>
    <name type="common">Durum wheat</name>
    <name type="synonym">Triticum durum</name>
    <dbReference type="NCBI Taxonomy" id="4567"/>
    <lineage>
        <taxon>Eukaryota</taxon>
        <taxon>Viridiplantae</taxon>
        <taxon>Streptophyta</taxon>
        <taxon>Embryophyta</taxon>
        <taxon>Tracheophyta</taxon>
        <taxon>Spermatophyta</taxon>
        <taxon>Magnoliopsida</taxon>
        <taxon>Liliopsida</taxon>
        <taxon>Poales</taxon>
        <taxon>Poaceae</taxon>
        <taxon>BOP clade</taxon>
        <taxon>Pooideae</taxon>
        <taxon>Triticodae</taxon>
        <taxon>Triticeae</taxon>
        <taxon>Triticinae</taxon>
        <taxon>Triticum</taxon>
    </lineage>
</organism>
<keyword evidence="5" id="KW-0677">Repeat</keyword>
<evidence type="ECO:0000313" key="16">
    <source>
        <dbReference type="Proteomes" id="UP000324705"/>
    </source>
</evidence>
<evidence type="ECO:0000313" key="15">
    <source>
        <dbReference type="EMBL" id="VAI71890.1"/>
    </source>
</evidence>
<evidence type="ECO:0000256" key="12">
    <source>
        <dbReference type="SAM" id="MobiDB-lite"/>
    </source>
</evidence>
<dbReference type="InterPro" id="IPR041976">
    <property type="entry name" value="KOW_Spt5_3"/>
</dbReference>
<dbReference type="Pfam" id="PF23290">
    <property type="entry name" value="KOW5_SPT5"/>
    <property type="match status" value="1"/>
</dbReference>
<dbReference type="InterPro" id="IPR039385">
    <property type="entry name" value="NGN_Euk"/>
</dbReference>
<dbReference type="InterPro" id="IPR057935">
    <property type="entry name" value="KOW_Spt5_6_plant"/>
</dbReference>
<evidence type="ECO:0000256" key="5">
    <source>
        <dbReference type="ARBA" id="ARBA00022737"/>
    </source>
</evidence>
<dbReference type="Pfam" id="PF03439">
    <property type="entry name" value="Spt5-NGN"/>
    <property type="match status" value="1"/>
</dbReference>
<feature type="domain" description="KOW" evidence="14">
    <location>
        <begin position="364"/>
        <end position="391"/>
    </location>
</feature>
<dbReference type="AlphaFoldDB" id="A0A9R0Z8E5"/>
<feature type="domain" description="KOW" evidence="14">
    <location>
        <begin position="652"/>
        <end position="679"/>
    </location>
</feature>
<dbReference type="GO" id="GO:0003729">
    <property type="term" value="F:mRNA binding"/>
    <property type="evidence" value="ECO:0007669"/>
    <property type="project" value="TreeGrafter"/>
</dbReference>
<dbReference type="GO" id="GO:0032044">
    <property type="term" value="C:DSIF complex"/>
    <property type="evidence" value="ECO:0007669"/>
    <property type="project" value="TreeGrafter"/>
</dbReference>
<dbReference type="CDD" id="cd09888">
    <property type="entry name" value="NGN_Euk"/>
    <property type="match status" value="1"/>
</dbReference>
<feature type="domain" description="NusG-like N-terminal" evidence="13">
    <location>
        <begin position="121"/>
        <end position="207"/>
    </location>
</feature>
<feature type="domain" description="KOW" evidence="14">
    <location>
        <begin position="540"/>
        <end position="567"/>
    </location>
</feature>
<dbReference type="Pfam" id="PF11942">
    <property type="entry name" value="Spt5_N"/>
    <property type="match status" value="1"/>
</dbReference>
<dbReference type="InterPro" id="IPR005824">
    <property type="entry name" value="KOW"/>
</dbReference>
<keyword evidence="9 11" id="KW-0539">Nucleus</keyword>
<keyword evidence="7" id="KW-0010">Activator</keyword>
<dbReference type="GO" id="GO:0006412">
    <property type="term" value="P:translation"/>
    <property type="evidence" value="ECO:0007669"/>
    <property type="project" value="InterPro"/>
</dbReference>
<reference evidence="15 16" key="1">
    <citation type="submission" date="2017-09" db="EMBL/GenBank/DDBJ databases">
        <authorList>
            <consortium name="International Durum Wheat Genome Sequencing Consortium (IDWGSC)"/>
            <person name="Milanesi L."/>
        </authorList>
    </citation>
    <scope>NUCLEOTIDE SEQUENCE [LARGE SCALE GENOMIC DNA]</scope>
    <source>
        <strain evidence="16">cv. Svevo</strain>
    </source>
</reference>
<comment type="similarity">
    <text evidence="2 11">Belongs to the SPT5 family.</text>
</comment>
<evidence type="ECO:0000259" key="14">
    <source>
        <dbReference type="SMART" id="SM00739"/>
    </source>
</evidence>
<sequence length="980" mass="108198">MARRGRDDDDDEVEEEEEDEEEAYDLDDEEDDEGDDYEDEEEEDEGEGEDDFINDAGADIPDDDAGRGSRSRHSIPMRDEEEDIDEIERQVRERYARSTHIEYGEEAADVEQQALLPSVKDPKLWMVKCAIGHERETAICLMQKFIDRTDLQIKSVVALDHLKNYIYVEAEKEAHVKEACKGLRNIYASAKITLVPIKEMADVLYVESKNVDLARDTWVRMKLGVYKGDLAKVVDVDNVRQRVTVKLIPRIDLQVLASKLEGRVVAKKKTFVPPPRFFNIDEAREMHIRVERRRDKDSGEYFEMVDGLMFKDGFLYKPVSIKSIHTQGIQPSFDELEKFKKPGDDMNGDMSSLNTLFSNRKKGHFMKGDAVIVVKGDLKNLEGWVEKVEDTTVHIRPKISDLPKTLAFNEKELCKYFKPGDHVKVVSGVQEGTTGMVVKVDGHVLIILSDTTKEHIRVFADHVVESSEITTGITRIGDYELHDLVLLDNLSFGVIIRVETEAFQVLKGVPDRPEVVLVKLREIKSKIDRRTSAKDKFNNMVATKDVVRVVEGACKGTQGPVEHIHKGILFIYDRHHLEHAGFICAKAQSCILVGGSTGGRRGNGMDAADARMGALRSPASILQSPGRLPPRGPQMNYGGRFGGGGRGGRGHDALVGKCIKIKSGPYKGYRGRVKEVTGVLVRVELDSLMKIVTVKRDDIADTPTVATPFREPRFSLGSETPMHPSRTPLHPFQTPMRDPGATPIHDGMRTPMRSRAWAPMSPPRDNWEDGNPDTWGSSPAYQPGTPPARPYEAPTPGSGWANTPGVSYNDVPTPREGNYANAPSPYVPSTPVGQPMTPNSAAYLPGTPGGQPMTPGNAGMDIMSPVIGGEGEVNWALPDVLVNVLAAGDEGPGVVREVLGDGTCRVALGSSGNGDIVTVLPTELEVIRPKKSDRIKIMNGTFRGFVGKLIGIDGSDGIVKLDDTYEVKILDMVILAKLAA</sequence>
<dbReference type="InterPro" id="IPR041975">
    <property type="entry name" value="KOW_Spt5_2"/>
</dbReference>
<evidence type="ECO:0000256" key="9">
    <source>
        <dbReference type="ARBA" id="ARBA00023242"/>
    </source>
</evidence>
<dbReference type="Gene3D" id="2.30.30.30">
    <property type="match status" value="4"/>
</dbReference>
<dbReference type="FunFam" id="2.30.30.30:FF:000024">
    <property type="entry name" value="Transcription elongation factor SPT5"/>
    <property type="match status" value="1"/>
</dbReference>
<dbReference type="Gene3D" id="3.30.70.940">
    <property type="entry name" value="NusG, N-terminal domain"/>
    <property type="match status" value="1"/>
</dbReference>
<dbReference type="Pfam" id="PF23287">
    <property type="entry name" value="KOW7_SPT5"/>
    <property type="match status" value="1"/>
</dbReference>
<dbReference type="InterPro" id="IPR005100">
    <property type="entry name" value="NGN-domain"/>
</dbReference>
<dbReference type="InterPro" id="IPR005825">
    <property type="entry name" value="Ribosomal_uL24_CS"/>
</dbReference>
<dbReference type="SUPFAM" id="SSF50104">
    <property type="entry name" value="Translation proteins SH3-like domain"/>
    <property type="match status" value="1"/>
</dbReference>
<dbReference type="CDD" id="cd06085">
    <property type="entry name" value="KOW_Spt5_5"/>
    <property type="match status" value="1"/>
</dbReference>
<dbReference type="InterPro" id="IPR041977">
    <property type="entry name" value="KOW_Spt5_4"/>
</dbReference>
<dbReference type="InterPro" id="IPR057934">
    <property type="entry name" value="KOW_Spt5_7"/>
</dbReference>
<dbReference type="Pfam" id="PF23037">
    <property type="entry name" value="KOWx_SPT5"/>
    <property type="match status" value="1"/>
</dbReference>
<feature type="domain" description="KOW" evidence="14">
    <location>
        <begin position="416"/>
        <end position="443"/>
    </location>
</feature>
<protein>
    <recommendedName>
        <fullName evidence="11">Transcription elongation factor SPT5</fullName>
    </recommendedName>
</protein>
<evidence type="ECO:0000256" key="11">
    <source>
        <dbReference type="PIRNR" id="PIRNR036945"/>
    </source>
</evidence>
<comment type="function">
    <text evidence="10">May regulate transcription elongation by RNA polymerase II. May enhance transcriptional pausing at sites proximal to the promoter, which may in turn facilitate the assembly of an elongation competent RNA polymerase II complex.</text>
</comment>
<dbReference type="InterPro" id="IPR014722">
    <property type="entry name" value="Rib_uL2_dom2"/>
</dbReference>
<dbReference type="PANTHER" id="PTHR11125">
    <property type="entry name" value="SUPPRESSOR OF TY 5"/>
    <property type="match status" value="1"/>
</dbReference>
<evidence type="ECO:0000256" key="3">
    <source>
        <dbReference type="ARBA" id="ARBA00022491"/>
    </source>
</evidence>
<dbReference type="EMBL" id="LT934123">
    <property type="protein sequence ID" value="VAI71890.1"/>
    <property type="molecule type" value="Genomic_DNA"/>
</dbReference>
<dbReference type="SMART" id="SM00739">
    <property type="entry name" value="KOW"/>
    <property type="match status" value="6"/>
</dbReference>
<dbReference type="CDD" id="cd06082">
    <property type="entry name" value="KOW_Spt5_2"/>
    <property type="match status" value="1"/>
</dbReference>
<evidence type="ECO:0000256" key="4">
    <source>
        <dbReference type="ARBA" id="ARBA00022553"/>
    </source>
</evidence>
<dbReference type="FunFam" id="2.30.30.30:FF:000028">
    <property type="entry name" value="Transcription elongation factor SPT5"/>
    <property type="match status" value="1"/>
</dbReference>
<dbReference type="PROSITE" id="PS01108">
    <property type="entry name" value="RIBOSOMAL_L24"/>
    <property type="match status" value="1"/>
</dbReference>